<dbReference type="Gene3D" id="3.20.20.10">
    <property type="entry name" value="Alanine racemase"/>
    <property type="match status" value="1"/>
</dbReference>
<organism evidence="12 13">
    <name type="scientific">Hyphomicrobium sulfonivorans</name>
    <dbReference type="NCBI Taxonomy" id="121290"/>
    <lineage>
        <taxon>Bacteria</taxon>
        <taxon>Pseudomonadati</taxon>
        <taxon>Pseudomonadota</taxon>
        <taxon>Alphaproteobacteria</taxon>
        <taxon>Hyphomicrobiales</taxon>
        <taxon>Hyphomicrobiaceae</taxon>
        <taxon>Hyphomicrobium</taxon>
    </lineage>
</organism>
<reference evidence="12 13" key="1">
    <citation type="submission" date="2015-10" db="EMBL/GenBank/DDBJ databases">
        <title>Transcriptomic analysis of a linuron degrading triple-species bacterial consortium.</title>
        <authorList>
            <person name="Albers P."/>
        </authorList>
    </citation>
    <scope>NUCLEOTIDE SEQUENCE [LARGE SCALE GENOMIC DNA]</scope>
    <source>
        <strain evidence="12 13">WDL6</strain>
    </source>
</reference>
<evidence type="ECO:0000256" key="2">
    <source>
        <dbReference type="ARBA" id="ARBA00008872"/>
    </source>
</evidence>
<dbReference type="Pfam" id="PF02784">
    <property type="entry name" value="Orn_Arg_deC_N"/>
    <property type="match status" value="1"/>
</dbReference>
<dbReference type="STRING" id="121290.APY04_2294"/>
<dbReference type="InterPro" id="IPR029066">
    <property type="entry name" value="PLP-binding_barrel"/>
</dbReference>
<protein>
    <recommendedName>
        <fullName evidence="6">ornithine decarboxylase</fullName>
        <ecNumber evidence="6">4.1.1.17</ecNumber>
    </recommendedName>
</protein>
<comment type="cofactor">
    <cofactor evidence="1 8">
        <name>pyridoxal 5'-phosphate</name>
        <dbReference type="ChEBI" id="CHEBI:597326"/>
    </cofactor>
</comment>
<evidence type="ECO:0000256" key="8">
    <source>
        <dbReference type="PIRSR" id="PIRSR600183-50"/>
    </source>
</evidence>
<dbReference type="InterPro" id="IPR022643">
    <property type="entry name" value="De-COase2_C"/>
</dbReference>
<dbReference type="RefSeq" id="WP_068462545.1">
    <property type="nucleotide sequence ID" value="NZ_LMTR01000071.1"/>
</dbReference>
<sequence length="392" mass="42882">MEKLSSASALIEKCRPERPVRGLRPHAAGRAARWFLENFPGDVAYAYKANSSVFLIGALYGAGIRHFDVASLPEIEDAATIPDAHLHFMHPVKSRHAIRRAYDMGVRSFSLDSEDELRKIMECTGNAKDLILWVRLAVSAINSRIPLEHKFGIYGQPAADLLVKARQVALELGVTFHVGSQTGTPDAYSTALGDVHRLIVQSGVMIDRLDIGGGFPSRYPDSDPAPLQDFMKVIIAGIEQLPVKDNIKLACEPGRALVAEAESLIVRVDARRGNNLYINDGSYGMLFDAAHLGFIFPTKLLGRDVDPSEPLVPFELWGPTCDSIDHMKGPFLLPASIAEGDYFEIGNMGAYARAIAGRFNGYGEYDEVILLDPPMLSMYGADATELPAARSR</sequence>
<dbReference type="PRINTS" id="PR01182">
    <property type="entry name" value="ORNDCRBXLASE"/>
</dbReference>
<dbReference type="InterPro" id="IPR022653">
    <property type="entry name" value="De-COase2_pyr-phos_BS"/>
</dbReference>
<dbReference type="Pfam" id="PF00278">
    <property type="entry name" value="Orn_DAP_Arg_deC"/>
    <property type="match status" value="1"/>
</dbReference>
<dbReference type="InterPro" id="IPR022644">
    <property type="entry name" value="De-COase2_N"/>
</dbReference>
<evidence type="ECO:0000256" key="1">
    <source>
        <dbReference type="ARBA" id="ARBA00001933"/>
    </source>
</evidence>
<evidence type="ECO:0000256" key="5">
    <source>
        <dbReference type="ARBA" id="ARBA00034115"/>
    </source>
</evidence>
<keyword evidence="3 8" id="KW-0663">Pyridoxal phosphate</keyword>
<dbReference type="AlphaFoldDB" id="A0A109BEZ5"/>
<keyword evidence="13" id="KW-1185">Reference proteome</keyword>
<dbReference type="InterPro" id="IPR000183">
    <property type="entry name" value="Orn/DAP/Arg_de-COase"/>
</dbReference>
<evidence type="ECO:0000313" key="13">
    <source>
        <dbReference type="Proteomes" id="UP000059074"/>
    </source>
</evidence>
<dbReference type="PATRIC" id="fig|121290.4.peg.2492"/>
<evidence type="ECO:0000256" key="7">
    <source>
        <dbReference type="ARBA" id="ARBA00049127"/>
    </source>
</evidence>
<dbReference type="Gene3D" id="2.40.37.10">
    <property type="entry name" value="Lyase, Ornithine Decarboxylase, Chain A, domain 1"/>
    <property type="match status" value="1"/>
</dbReference>
<feature type="active site" description="Proton donor" evidence="8">
    <location>
        <position position="321"/>
    </location>
</feature>
<dbReference type="InterPro" id="IPR002433">
    <property type="entry name" value="Orn_de-COase"/>
</dbReference>
<dbReference type="PROSITE" id="PS00878">
    <property type="entry name" value="ODR_DC_2_1"/>
    <property type="match status" value="1"/>
</dbReference>
<feature type="domain" description="Orn/DAP/Arg decarboxylase 2 C-terminal" evidence="10">
    <location>
        <begin position="260"/>
        <end position="349"/>
    </location>
</feature>
<evidence type="ECO:0000256" key="4">
    <source>
        <dbReference type="ARBA" id="ARBA00023239"/>
    </source>
</evidence>
<proteinExistence type="inferred from homology"/>
<comment type="pathway">
    <text evidence="5">Amine and polyamine biosynthesis; putrescine biosynthesis via L-ornithine pathway; putrescine from L-ornithine: step 1/1.</text>
</comment>
<keyword evidence="4 12" id="KW-0456">Lyase</keyword>
<name>A0A109BEZ5_HYPSL</name>
<evidence type="ECO:0000256" key="3">
    <source>
        <dbReference type="ARBA" id="ARBA00022898"/>
    </source>
</evidence>
<accession>A0A109BEZ5</accession>
<dbReference type="PANTHER" id="PTHR11482">
    <property type="entry name" value="ARGININE/DIAMINOPIMELATE/ORNITHINE DECARBOXYLASE"/>
    <property type="match status" value="1"/>
</dbReference>
<feature type="domain" description="Orn/DAP/Arg decarboxylase 2 N-terminal" evidence="11">
    <location>
        <begin position="35"/>
        <end position="259"/>
    </location>
</feature>
<dbReference type="OrthoDB" id="9802147at2"/>
<comment type="caution">
    <text evidence="12">The sequence shown here is derived from an EMBL/GenBank/DDBJ whole genome shotgun (WGS) entry which is preliminary data.</text>
</comment>
<dbReference type="InterPro" id="IPR009006">
    <property type="entry name" value="Ala_racemase/Decarboxylase_C"/>
</dbReference>
<evidence type="ECO:0000256" key="9">
    <source>
        <dbReference type="RuleBase" id="RU003737"/>
    </source>
</evidence>
<evidence type="ECO:0000313" key="12">
    <source>
        <dbReference type="EMBL" id="KWT66887.1"/>
    </source>
</evidence>
<comment type="similarity">
    <text evidence="2 9">Belongs to the Orn/Lys/Arg decarboxylase class-II family.</text>
</comment>
<dbReference type="SUPFAM" id="SSF50621">
    <property type="entry name" value="Alanine racemase C-terminal domain-like"/>
    <property type="match status" value="1"/>
</dbReference>
<dbReference type="PANTHER" id="PTHR11482:SF6">
    <property type="entry name" value="ORNITHINE DECARBOXYLASE 1-RELATED"/>
    <property type="match status" value="1"/>
</dbReference>
<dbReference type="PRINTS" id="PR01179">
    <property type="entry name" value="ODADCRBXLASE"/>
</dbReference>
<dbReference type="EMBL" id="LMTR01000071">
    <property type="protein sequence ID" value="KWT66887.1"/>
    <property type="molecule type" value="Genomic_DNA"/>
</dbReference>
<dbReference type="EC" id="4.1.1.17" evidence="6"/>
<dbReference type="SUPFAM" id="SSF51419">
    <property type="entry name" value="PLP-binding barrel"/>
    <property type="match status" value="1"/>
</dbReference>
<comment type="catalytic activity">
    <reaction evidence="7">
        <text>L-ornithine + H(+) = putrescine + CO2</text>
        <dbReference type="Rhea" id="RHEA:22964"/>
        <dbReference type="ChEBI" id="CHEBI:15378"/>
        <dbReference type="ChEBI" id="CHEBI:16526"/>
        <dbReference type="ChEBI" id="CHEBI:46911"/>
        <dbReference type="ChEBI" id="CHEBI:326268"/>
        <dbReference type="EC" id="4.1.1.17"/>
    </reaction>
</comment>
<gene>
    <name evidence="12" type="ORF">APY04_2294</name>
</gene>
<dbReference type="GO" id="GO:0004586">
    <property type="term" value="F:ornithine decarboxylase activity"/>
    <property type="evidence" value="ECO:0007669"/>
    <property type="project" value="UniProtKB-EC"/>
</dbReference>
<evidence type="ECO:0000256" key="6">
    <source>
        <dbReference type="ARBA" id="ARBA00034138"/>
    </source>
</evidence>
<dbReference type="Proteomes" id="UP000059074">
    <property type="component" value="Unassembled WGS sequence"/>
</dbReference>
<dbReference type="GO" id="GO:0005737">
    <property type="term" value="C:cytoplasm"/>
    <property type="evidence" value="ECO:0007669"/>
    <property type="project" value="TreeGrafter"/>
</dbReference>
<evidence type="ECO:0000259" key="10">
    <source>
        <dbReference type="Pfam" id="PF00278"/>
    </source>
</evidence>
<feature type="modified residue" description="N6-(pyridoxal phosphate)lysine" evidence="8">
    <location>
        <position position="48"/>
    </location>
</feature>
<evidence type="ECO:0000259" key="11">
    <source>
        <dbReference type="Pfam" id="PF02784"/>
    </source>
</evidence>
<dbReference type="GO" id="GO:0033387">
    <property type="term" value="P:putrescine biosynthetic process from arginine, via ornithine"/>
    <property type="evidence" value="ECO:0007669"/>
    <property type="project" value="TreeGrafter"/>
</dbReference>